<dbReference type="STRING" id="1618436.UV59_C0028G0007"/>
<dbReference type="EMBL" id="LCFB01000028">
    <property type="protein sequence ID" value="KKS84024.1"/>
    <property type="molecule type" value="Genomic_DNA"/>
</dbReference>
<evidence type="ECO:0000313" key="1">
    <source>
        <dbReference type="EMBL" id="KKS84024.1"/>
    </source>
</evidence>
<protein>
    <submittedName>
        <fullName evidence="1">Uncharacterized protein</fullName>
    </submittedName>
</protein>
<dbReference type="Proteomes" id="UP000034543">
    <property type="component" value="Unassembled WGS sequence"/>
</dbReference>
<proteinExistence type="predicted"/>
<organism evidence="1 2">
    <name type="scientific">Candidatus Gottesmanbacteria bacterium GW2011_GWA1_43_11</name>
    <dbReference type="NCBI Taxonomy" id="1618436"/>
    <lineage>
        <taxon>Bacteria</taxon>
        <taxon>Candidatus Gottesmaniibacteriota</taxon>
    </lineage>
</organism>
<accession>A0A0G1CEV7</accession>
<gene>
    <name evidence="1" type="ORF">UV59_C0028G0007</name>
</gene>
<dbReference type="PATRIC" id="fig|1618436.3.peg.1207"/>
<dbReference type="Gene3D" id="2.40.30.90">
    <property type="entry name" value="Bacterial fluorinating enzyme like"/>
    <property type="match status" value="1"/>
</dbReference>
<sequence>MQNPLFIQLIADYGVGDPAFNEVIQKLTSLNPFVQVRATSVPDFSTLATGFWTAQYSLVNRLENLIVYTNVDPRTEKKESRDKNEGSKFALAKLKNGALIAGVNRGYCFSLVKPYITAFHLANVANKGSQFRSRDFYPEAVIGFANGDQKFIDAPLEVESIPEVPINRIAWVDGYGNIKTSTRQSQVNFKRGQPLQIALNGIKRTAYFNDGTFNVREGELAFAPGSSGAADKFMEIFLRGFSAHKEFGKPKVEAEFTVTKA</sequence>
<name>A0A0G1CEV7_9BACT</name>
<dbReference type="AlphaFoldDB" id="A0A0G1CEV7"/>
<dbReference type="InterPro" id="IPR023227">
    <property type="entry name" value="SAM_OH_AdoTrfase_C_sf"/>
</dbReference>
<evidence type="ECO:0000313" key="2">
    <source>
        <dbReference type="Proteomes" id="UP000034543"/>
    </source>
</evidence>
<comment type="caution">
    <text evidence="1">The sequence shown here is derived from an EMBL/GenBank/DDBJ whole genome shotgun (WGS) entry which is preliminary data.</text>
</comment>
<reference evidence="1 2" key="1">
    <citation type="journal article" date="2015" name="Nature">
        <title>rRNA introns, odd ribosomes, and small enigmatic genomes across a large radiation of phyla.</title>
        <authorList>
            <person name="Brown C.T."/>
            <person name="Hug L.A."/>
            <person name="Thomas B.C."/>
            <person name="Sharon I."/>
            <person name="Castelle C.J."/>
            <person name="Singh A."/>
            <person name="Wilkins M.J."/>
            <person name="Williams K.H."/>
            <person name="Banfield J.F."/>
        </authorList>
    </citation>
    <scope>NUCLEOTIDE SEQUENCE [LARGE SCALE GENOMIC DNA]</scope>
</reference>